<dbReference type="GO" id="GO:0005615">
    <property type="term" value="C:extracellular space"/>
    <property type="evidence" value="ECO:0007669"/>
    <property type="project" value="TreeGrafter"/>
</dbReference>
<sequence length="251" mass="29059">MLSSFFLWFSIATLASGQRDANRLDEFVKLFSDCHSSDRGYFDECMRNALNNARAFFKTGVPELNVGPFDPFFAEEIVQERGGQSFRYRLTLRNVYERGWTHSEVTDFRSDLTNANIRYHQWFPEKYLQGEWEIVSNILSPFTNSGTFDLSLYNYTQVTTVQKIGRGNPNPERPFSVHIQAIDSGNLELHITNLLKGKTVLETLLDRAINIGWRPGFHLLKPLIDDLVSTAFTKIFNDYFHHFPFDAVIPR</sequence>
<proteinExistence type="predicted"/>
<dbReference type="Gene3D" id="3.15.10.30">
    <property type="entry name" value="Haemolymph juvenile hormone binding protein"/>
    <property type="match status" value="1"/>
</dbReference>
<dbReference type="AlphaFoldDB" id="A0AAW2IHD7"/>
<dbReference type="InterPro" id="IPR010562">
    <property type="entry name" value="Haemolymph_juvenile_hormone-bd"/>
</dbReference>
<evidence type="ECO:0000313" key="2">
    <source>
        <dbReference type="EMBL" id="KAL0281491.1"/>
    </source>
</evidence>
<dbReference type="PANTHER" id="PTHR11008:SF15">
    <property type="entry name" value="CIRCADIAN CLOCK-CONTROLLED PROTEIN"/>
    <property type="match status" value="1"/>
</dbReference>
<reference evidence="2" key="1">
    <citation type="journal article" date="2024" name="Gigascience">
        <title>Chromosome-level genome of the poultry shaft louse Menopon gallinae provides insight into the host-switching and adaptive evolution of parasitic lice.</title>
        <authorList>
            <person name="Xu Y."/>
            <person name="Ma L."/>
            <person name="Liu S."/>
            <person name="Liang Y."/>
            <person name="Liu Q."/>
            <person name="He Z."/>
            <person name="Tian L."/>
            <person name="Duan Y."/>
            <person name="Cai W."/>
            <person name="Li H."/>
            <person name="Song F."/>
        </authorList>
    </citation>
    <scope>NUCLEOTIDE SEQUENCE</scope>
    <source>
        <strain evidence="2">Cailab_2023a</strain>
    </source>
</reference>
<dbReference type="InterPro" id="IPR038606">
    <property type="entry name" value="To_sf"/>
</dbReference>
<name>A0AAW2IHD7_9NEOP</name>
<dbReference type="PANTHER" id="PTHR11008">
    <property type="entry name" value="PROTEIN TAKEOUT-LIKE PROTEIN"/>
    <property type="match status" value="1"/>
</dbReference>
<dbReference type="SMART" id="SM00700">
    <property type="entry name" value="JHBP"/>
    <property type="match status" value="1"/>
</dbReference>
<keyword evidence="1" id="KW-0732">Signal</keyword>
<evidence type="ECO:0000256" key="1">
    <source>
        <dbReference type="SAM" id="SignalP"/>
    </source>
</evidence>
<organism evidence="2">
    <name type="scientific">Menopon gallinae</name>
    <name type="common">poultry shaft louse</name>
    <dbReference type="NCBI Taxonomy" id="328185"/>
    <lineage>
        <taxon>Eukaryota</taxon>
        <taxon>Metazoa</taxon>
        <taxon>Ecdysozoa</taxon>
        <taxon>Arthropoda</taxon>
        <taxon>Hexapoda</taxon>
        <taxon>Insecta</taxon>
        <taxon>Pterygota</taxon>
        <taxon>Neoptera</taxon>
        <taxon>Paraneoptera</taxon>
        <taxon>Psocodea</taxon>
        <taxon>Troctomorpha</taxon>
        <taxon>Phthiraptera</taxon>
        <taxon>Amblycera</taxon>
        <taxon>Menoponidae</taxon>
        <taxon>Menopon</taxon>
    </lineage>
</organism>
<dbReference type="Pfam" id="PF06585">
    <property type="entry name" value="JHBP"/>
    <property type="match status" value="1"/>
</dbReference>
<accession>A0AAW2IHD7</accession>
<dbReference type="EMBL" id="JARGDH010000001">
    <property type="protein sequence ID" value="KAL0281491.1"/>
    <property type="molecule type" value="Genomic_DNA"/>
</dbReference>
<feature type="chain" id="PRO_5043677190" evidence="1">
    <location>
        <begin position="18"/>
        <end position="251"/>
    </location>
</feature>
<gene>
    <name evidence="2" type="ORF">PYX00_002464</name>
</gene>
<protein>
    <submittedName>
        <fullName evidence="2">Uncharacterized protein</fullName>
    </submittedName>
</protein>
<feature type="signal peptide" evidence="1">
    <location>
        <begin position="1"/>
        <end position="17"/>
    </location>
</feature>
<comment type="caution">
    <text evidence="2">The sequence shown here is derived from an EMBL/GenBank/DDBJ whole genome shotgun (WGS) entry which is preliminary data.</text>
</comment>